<gene>
    <name evidence="1" type="ORF">CJD_0698</name>
</gene>
<protein>
    <submittedName>
        <fullName evidence="1">Uncharacterized protein</fullName>
    </submittedName>
</protein>
<accession>B1V6Q9</accession>
<dbReference type="AlphaFoldDB" id="B1V6Q9"/>
<comment type="caution">
    <text evidence="1">The sequence shown here is derived from an EMBL/GenBank/DDBJ whole genome shotgun (WGS) entry which is preliminary data.</text>
</comment>
<dbReference type="Proteomes" id="UP000003188">
    <property type="component" value="Unassembled WGS sequence"/>
</dbReference>
<proteinExistence type="predicted"/>
<dbReference type="EMBL" id="ABOO01000049">
    <property type="protein sequence ID" value="EDT70502.1"/>
    <property type="molecule type" value="Genomic_DNA"/>
</dbReference>
<sequence length="46" mass="5295">MRKSLIILCLIGIILVALSLTLDYKSEKIKNDLIESYKINSEELRT</sequence>
<reference evidence="1 2" key="1">
    <citation type="submission" date="2008-03" db="EMBL/GenBank/DDBJ databases">
        <authorList>
            <person name="Paulsen I."/>
            <person name="Sebastian Y."/>
        </authorList>
    </citation>
    <scope>NUCLEOTIDE SEQUENCE [LARGE SCALE GENOMIC DNA]</scope>
    <source>
        <strain evidence="2">D str. JGS1721</strain>
    </source>
</reference>
<evidence type="ECO:0000313" key="2">
    <source>
        <dbReference type="Proteomes" id="UP000003188"/>
    </source>
</evidence>
<evidence type="ECO:0000313" key="1">
    <source>
        <dbReference type="EMBL" id="EDT70502.1"/>
    </source>
</evidence>
<name>B1V6Q9_CLOPF</name>
<organism evidence="1 2">
    <name type="scientific">Clostridium perfringens D str. JGS1721</name>
    <dbReference type="NCBI Taxonomy" id="488537"/>
    <lineage>
        <taxon>Bacteria</taxon>
        <taxon>Bacillati</taxon>
        <taxon>Bacillota</taxon>
        <taxon>Clostridia</taxon>
        <taxon>Eubacteriales</taxon>
        <taxon>Clostridiaceae</taxon>
        <taxon>Clostridium</taxon>
    </lineage>
</organism>